<reference evidence="1" key="1">
    <citation type="submission" date="2013-11" db="EMBL/GenBank/DDBJ databases">
        <title>The Genome Sequence of Phytophthora parasitica CJ02B3.</title>
        <authorList>
            <consortium name="The Broad Institute Genomics Platform"/>
            <person name="Russ C."/>
            <person name="Tyler B."/>
            <person name="Panabieres F."/>
            <person name="Shan W."/>
            <person name="Tripathy S."/>
            <person name="Grunwald N."/>
            <person name="Machado M."/>
            <person name="Johnson C.S."/>
            <person name="Arredondo F."/>
            <person name="Hong C."/>
            <person name="Coffey M."/>
            <person name="Young S.K."/>
            <person name="Zeng Q."/>
            <person name="Gargeya S."/>
            <person name="Fitzgerald M."/>
            <person name="Abouelleil A."/>
            <person name="Alvarado L."/>
            <person name="Chapman S.B."/>
            <person name="Gainer-Dewar J."/>
            <person name="Goldberg J."/>
            <person name="Griggs A."/>
            <person name="Gujja S."/>
            <person name="Hansen M."/>
            <person name="Howarth C."/>
            <person name="Imamovic A."/>
            <person name="Ireland A."/>
            <person name="Larimer J."/>
            <person name="McCowan C."/>
            <person name="Murphy C."/>
            <person name="Pearson M."/>
            <person name="Poon T.W."/>
            <person name="Priest M."/>
            <person name="Roberts A."/>
            <person name="Saif S."/>
            <person name="Shea T."/>
            <person name="Sykes S."/>
            <person name="Wortman J."/>
            <person name="Nusbaum C."/>
            <person name="Birren B."/>
        </authorList>
    </citation>
    <scope>NUCLEOTIDE SEQUENCE [LARGE SCALE GENOMIC DNA]</scope>
    <source>
        <strain evidence="1">CJ02B3</strain>
    </source>
</reference>
<evidence type="ECO:0000313" key="1">
    <source>
        <dbReference type="EMBL" id="ETK86485.1"/>
    </source>
</evidence>
<sequence length="86" mass="9938">MRDALKEDLSESDQFFSGDDGKQQLFRVPIASLEPRALREEVERTVRFQARAAQSDEVILHDLVLEKALDREKKLPEPTTRQARSE</sequence>
<gene>
    <name evidence="1" type="ORF">L915_08885</name>
    <name evidence="2" type="ORF">L916_08808</name>
</gene>
<dbReference type="Proteomes" id="UP000053864">
    <property type="component" value="Unassembled WGS sequence"/>
</dbReference>
<evidence type="ECO:0000313" key="2">
    <source>
        <dbReference type="EMBL" id="ETL39899.1"/>
    </source>
</evidence>
<reference evidence="2 3" key="2">
    <citation type="submission" date="2013-11" db="EMBL/GenBank/DDBJ databases">
        <title>The Genome Sequence of Phytophthora parasitica CJ05E6.</title>
        <authorList>
            <consortium name="The Broad Institute Genomics Platform"/>
            <person name="Russ C."/>
            <person name="Tyler B."/>
            <person name="Panabieres F."/>
            <person name="Shan W."/>
            <person name="Tripathy S."/>
            <person name="Grunwald N."/>
            <person name="Machado M."/>
            <person name="Johnson C.S."/>
            <person name="Arredondo F."/>
            <person name="Hong C."/>
            <person name="Coffey M."/>
            <person name="Young S.K."/>
            <person name="Zeng Q."/>
            <person name="Gargeya S."/>
            <person name="Fitzgerald M."/>
            <person name="Abouelleil A."/>
            <person name="Alvarado L."/>
            <person name="Chapman S.B."/>
            <person name="Gainer-Dewar J."/>
            <person name="Goldberg J."/>
            <person name="Griggs A."/>
            <person name="Gujja S."/>
            <person name="Hansen M."/>
            <person name="Howarth C."/>
            <person name="Imamovic A."/>
            <person name="Ireland A."/>
            <person name="Larimer J."/>
            <person name="McCowan C."/>
            <person name="Murphy C."/>
            <person name="Pearson M."/>
            <person name="Poon T.W."/>
            <person name="Priest M."/>
            <person name="Roberts A."/>
            <person name="Saif S."/>
            <person name="Shea T."/>
            <person name="Sykes S."/>
            <person name="Wortman J."/>
            <person name="Nusbaum C."/>
            <person name="Birren B."/>
        </authorList>
    </citation>
    <scope>NUCLEOTIDE SEQUENCE [LARGE SCALE GENOMIC DNA]</scope>
    <source>
        <strain evidence="2 3">CJ05E6</strain>
    </source>
</reference>
<dbReference type="EMBL" id="KI686346">
    <property type="protein sequence ID" value="ETK86485.1"/>
    <property type="molecule type" value="Genomic_DNA"/>
</dbReference>
<dbReference type="Proteomes" id="UP000053236">
    <property type="component" value="Unassembled WGS sequence"/>
</dbReference>
<organism evidence="1">
    <name type="scientific">Phytophthora nicotianae</name>
    <name type="common">Potato buckeye rot agent</name>
    <name type="synonym">Phytophthora parasitica</name>
    <dbReference type="NCBI Taxonomy" id="4792"/>
    <lineage>
        <taxon>Eukaryota</taxon>
        <taxon>Sar</taxon>
        <taxon>Stramenopiles</taxon>
        <taxon>Oomycota</taxon>
        <taxon>Peronosporomycetes</taxon>
        <taxon>Peronosporales</taxon>
        <taxon>Peronosporaceae</taxon>
        <taxon>Phytophthora</taxon>
    </lineage>
</organism>
<evidence type="ECO:0000313" key="3">
    <source>
        <dbReference type="Proteomes" id="UP000053864"/>
    </source>
</evidence>
<dbReference type="EMBL" id="KI672975">
    <property type="protein sequence ID" value="ETL39899.1"/>
    <property type="molecule type" value="Genomic_DNA"/>
</dbReference>
<accession>W2GVZ7</accession>
<name>W2GVZ7_PHYNI</name>
<proteinExistence type="predicted"/>
<dbReference type="AlphaFoldDB" id="W2GVZ7"/>
<protein>
    <submittedName>
        <fullName evidence="1">Uncharacterized protein</fullName>
    </submittedName>
</protein>
<dbReference type="VEuPathDB" id="FungiDB:PPTG_11602"/>